<evidence type="ECO:0000256" key="1">
    <source>
        <dbReference type="SAM" id="MobiDB-lite"/>
    </source>
</evidence>
<reference evidence="4" key="1">
    <citation type="submission" date="2020-11" db="EMBL/GenBank/DDBJ databases">
        <authorList>
            <consortium name="DOE Joint Genome Institute"/>
            <person name="Ahrendt S."/>
            <person name="Riley R."/>
            <person name="Andreopoulos W."/>
            <person name="Labutti K."/>
            <person name="Pangilinan J."/>
            <person name="Ruiz-Duenas F.J."/>
            <person name="Barrasa J.M."/>
            <person name="Sanchez-Garcia M."/>
            <person name="Camarero S."/>
            <person name="Miyauchi S."/>
            <person name="Serrano A."/>
            <person name="Linde D."/>
            <person name="Babiker R."/>
            <person name="Drula E."/>
            <person name="Ayuso-Fernandez I."/>
            <person name="Pacheco R."/>
            <person name="Padilla G."/>
            <person name="Ferreira P."/>
            <person name="Barriuso J."/>
            <person name="Kellner H."/>
            <person name="Castanera R."/>
            <person name="Alfaro M."/>
            <person name="Ramirez L."/>
            <person name="Pisabarro A.G."/>
            <person name="Kuo A."/>
            <person name="Tritt A."/>
            <person name="Lipzen A."/>
            <person name="He G."/>
            <person name="Yan M."/>
            <person name="Ng V."/>
            <person name="Cullen D."/>
            <person name="Martin F."/>
            <person name="Rosso M.-N."/>
            <person name="Henrissat B."/>
            <person name="Hibbett D."/>
            <person name="Martinez A.T."/>
            <person name="Grigoriev I.V."/>
        </authorList>
    </citation>
    <scope>NUCLEOTIDE SEQUENCE</scope>
    <source>
        <strain evidence="4">AH 40177</strain>
    </source>
</reference>
<dbReference type="SUPFAM" id="SSF52374">
    <property type="entry name" value="Nucleotidylyl transferase"/>
    <property type="match status" value="1"/>
</dbReference>
<feature type="signal peptide" evidence="2">
    <location>
        <begin position="1"/>
        <end position="19"/>
    </location>
</feature>
<dbReference type="InterPro" id="IPR004821">
    <property type="entry name" value="Cyt_trans-like"/>
</dbReference>
<dbReference type="PANTHER" id="PTHR10695">
    <property type="entry name" value="DEPHOSPHO-COA KINASE-RELATED"/>
    <property type="match status" value="1"/>
</dbReference>
<dbReference type="AlphaFoldDB" id="A0A9P5PBE6"/>
<dbReference type="CDD" id="cd02164">
    <property type="entry name" value="PPAT_CoAS"/>
    <property type="match status" value="1"/>
</dbReference>
<organism evidence="4 5">
    <name type="scientific">Rhodocollybia butyracea</name>
    <dbReference type="NCBI Taxonomy" id="206335"/>
    <lineage>
        <taxon>Eukaryota</taxon>
        <taxon>Fungi</taxon>
        <taxon>Dikarya</taxon>
        <taxon>Basidiomycota</taxon>
        <taxon>Agaricomycotina</taxon>
        <taxon>Agaricomycetes</taxon>
        <taxon>Agaricomycetidae</taxon>
        <taxon>Agaricales</taxon>
        <taxon>Marasmiineae</taxon>
        <taxon>Omphalotaceae</taxon>
        <taxon>Rhodocollybia</taxon>
    </lineage>
</organism>
<dbReference type="PANTHER" id="PTHR10695:SF46">
    <property type="entry name" value="BIFUNCTIONAL COENZYME A SYNTHASE-RELATED"/>
    <property type="match status" value="1"/>
</dbReference>
<dbReference type="Gene3D" id="3.40.50.620">
    <property type="entry name" value="HUPs"/>
    <property type="match status" value="1"/>
</dbReference>
<keyword evidence="2" id="KW-0732">Signal</keyword>
<name>A0A9P5PBE6_9AGAR</name>
<dbReference type="Pfam" id="PF01467">
    <property type="entry name" value="CTP_transf_like"/>
    <property type="match status" value="1"/>
</dbReference>
<evidence type="ECO:0000256" key="2">
    <source>
        <dbReference type="SAM" id="SignalP"/>
    </source>
</evidence>
<sequence length="352" mass="39008">MASPHTILLLASLPSLSIPHFLAPVIVSAASSAHDHLRIVLFSRIFNAGAISHTQNWENVQRLLTYVYVQATKVAHDMDKLLMQIDVLLKGVNDEESLPEDFGKGCEMVYRVSGDVIVAALCPSLLEIPHRYVSAEHSESVTPLEPSEPANLPYLLPVTVLGGTFDHLHAGHKILLSMAAWIASQKVIVGVTDAALLSSKSNAHVLESLETRKSNVRSFLGLFKPELEYDIVTIDDVYGPTGWDPNIQGLIVSRETISGADMIATHREKKQLPKLTTFIIDVISHSSPNITADDLELLRRTKMSSTSIRNWIAEREKTQQQQELEESKNRNQEGKIKQVERGEFGWIGPQDA</sequence>
<feature type="domain" description="Cytidyltransferase-like" evidence="3">
    <location>
        <begin position="160"/>
        <end position="310"/>
    </location>
</feature>
<feature type="region of interest" description="Disordered" evidence="1">
    <location>
        <begin position="316"/>
        <end position="352"/>
    </location>
</feature>
<gene>
    <name evidence="4" type="ORF">BDP27DRAFT_1234366</name>
</gene>
<protein>
    <submittedName>
        <fullName evidence="4">Nucleotidylyl transferase</fullName>
    </submittedName>
</protein>
<dbReference type="EMBL" id="JADNRY010000187">
    <property type="protein sequence ID" value="KAF9061911.1"/>
    <property type="molecule type" value="Genomic_DNA"/>
</dbReference>
<accession>A0A9P5PBE6</accession>
<evidence type="ECO:0000313" key="5">
    <source>
        <dbReference type="Proteomes" id="UP000772434"/>
    </source>
</evidence>
<feature type="chain" id="PRO_5040167614" evidence="2">
    <location>
        <begin position="20"/>
        <end position="352"/>
    </location>
</feature>
<dbReference type="GO" id="GO:0004140">
    <property type="term" value="F:dephospho-CoA kinase activity"/>
    <property type="evidence" value="ECO:0007669"/>
    <property type="project" value="TreeGrafter"/>
</dbReference>
<dbReference type="InterPro" id="IPR014729">
    <property type="entry name" value="Rossmann-like_a/b/a_fold"/>
</dbReference>
<proteinExistence type="predicted"/>
<dbReference type="GO" id="GO:0015937">
    <property type="term" value="P:coenzyme A biosynthetic process"/>
    <property type="evidence" value="ECO:0007669"/>
    <property type="project" value="TreeGrafter"/>
</dbReference>
<dbReference type="OrthoDB" id="330671at2759"/>
<evidence type="ECO:0000259" key="3">
    <source>
        <dbReference type="Pfam" id="PF01467"/>
    </source>
</evidence>
<keyword evidence="4" id="KW-0808">Transferase</keyword>
<evidence type="ECO:0000313" key="4">
    <source>
        <dbReference type="EMBL" id="KAF9061911.1"/>
    </source>
</evidence>
<comment type="caution">
    <text evidence="4">The sequence shown here is derived from an EMBL/GenBank/DDBJ whole genome shotgun (WGS) entry which is preliminary data.</text>
</comment>
<dbReference type="Proteomes" id="UP000772434">
    <property type="component" value="Unassembled WGS sequence"/>
</dbReference>
<feature type="compositionally biased region" description="Basic and acidic residues" evidence="1">
    <location>
        <begin position="325"/>
        <end position="343"/>
    </location>
</feature>
<keyword evidence="5" id="KW-1185">Reference proteome</keyword>